<keyword evidence="9" id="KW-1185">Reference proteome</keyword>
<comment type="caution">
    <text evidence="8">The sequence shown here is derived from an EMBL/GenBank/DDBJ whole genome shotgun (WGS) entry which is preliminary data.</text>
</comment>
<evidence type="ECO:0000313" key="8">
    <source>
        <dbReference type="EMBL" id="MFC7330561.1"/>
    </source>
</evidence>
<evidence type="ECO:0000256" key="2">
    <source>
        <dbReference type="ARBA" id="ARBA00007511"/>
    </source>
</evidence>
<feature type="region of interest" description="Disordered" evidence="6">
    <location>
        <begin position="322"/>
        <end position="358"/>
    </location>
</feature>
<evidence type="ECO:0000256" key="1">
    <source>
        <dbReference type="ARBA" id="ARBA00004141"/>
    </source>
</evidence>
<evidence type="ECO:0000256" key="6">
    <source>
        <dbReference type="SAM" id="MobiDB-lite"/>
    </source>
</evidence>
<dbReference type="EMBL" id="JBHTBH010000012">
    <property type="protein sequence ID" value="MFC7330561.1"/>
    <property type="molecule type" value="Genomic_DNA"/>
</dbReference>
<dbReference type="PANTHER" id="PTHR30238">
    <property type="entry name" value="MEMBRANE BOUND PREDICTED REDOX MODULATOR"/>
    <property type="match status" value="1"/>
</dbReference>
<feature type="transmembrane region" description="Helical" evidence="7">
    <location>
        <begin position="46"/>
        <end position="66"/>
    </location>
</feature>
<dbReference type="RefSeq" id="WP_379873198.1">
    <property type="nucleotide sequence ID" value="NZ_JBHTBH010000012.1"/>
</dbReference>
<evidence type="ECO:0000256" key="3">
    <source>
        <dbReference type="ARBA" id="ARBA00022692"/>
    </source>
</evidence>
<evidence type="ECO:0000256" key="5">
    <source>
        <dbReference type="ARBA" id="ARBA00023136"/>
    </source>
</evidence>
<reference evidence="9" key="1">
    <citation type="journal article" date="2019" name="Int. J. Syst. Evol. Microbiol.">
        <title>The Global Catalogue of Microorganisms (GCM) 10K type strain sequencing project: providing services to taxonomists for standard genome sequencing and annotation.</title>
        <authorList>
            <consortium name="The Broad Institute Genomics Platform"/>
            <consortium name="The Broad Institute Genome Sequencing Center for Infectious Disease"/>
            <person name="Wu L."/>
            <person name="Ma J."/>
        </authorList>
    </citation>
    <scope>NUCLEOTIDE SEQUENCE [LARGE SCALE GENOMIC DNA]</scope>
    <source>
        <strain evidence="9">CGMCC 4.7382</strain>
    </source>
</reference>
<dbReference type="PANTHER" id="PTHR30238:SF0">
    <property type="entry name" value="THYLAKOID MEMBRANE PROTEIN TERC, CHLOROPLASTIC"/>
    <property type="match status" value="1"/>
</dbReference>
<gene>
    <name evidence="8" type="ORF">ACFQRF_22790</name>
</gene>
<feature type="transmembrane region" description="Helical" evidence="7">
    <location>
        <begin position="138"/>
        <end position="154"/>
    </location>
</feature>
<feature type="transmembrane region" description="Helical" evidence="7">
    <location>
        <begin position="6"/>
        <end position="25"/>
    </location>
</feature>
<keyword evidence="3 7" id="KW-0812">Transmembrane</keyword>
<name>A0ABW2KMS7_9ACTN</name>
<sequence length="358" mass="39030">MDVPMWVWLVTIGAMVVILAVDLAIVDHPWSKKSGPKEFGLKQAGWWAAFYIGIAIIFGFGLWYFAGGTVAGEYFAGFVTEKSLSVDNLFVFYLIMGSFAVPKRYQHEVLLVGIVIALVMRGFFIAIGAQAINAWSEVFYLFGAFLIYTAIKIVRDHLKGAEEQEDFTESFAVRMVKKVWPVTDDYHGARLTVVRDGRRHVTPMLMVIVAIGVTDLVFAVDSIPAIFGLTQDAYIVFTANAFALLGLRQLYFLLAGLMDRLAYISWGLAAIMVFIGIKMFLHALHENGVHVPEISIGLSLTVILGVMTITIIASLLAPRPKEATAATGGPAGVDGPGEGHREAGSEHPESVSRGSSPD</sequence>
<feature type="transmembrane region" description="Helical" evidence="7">
    <location>
        <begin position="86"/>
        <end position="102"/>
    </location>
</feature>
<keyword evidence="4 7" id="KW-1133">Transmembrane helix</keyword>
<comment type="similarity">
    <text evidence="2">Belongs to the TerC family.</text>
</comment>
<feature type="transmembrane region" description="Helical" evidence="7">
    <location>
        <begin position="109"/>
        <end position="132"/>
    </location>
</feature>
<keyword evidence="5 7" id="KW-0472">Membrane</keyword>
<proteinExistence type="inferred from homology"/>
<dbReference type="InterPro" id="IPR005496">
    <property type="entry name" value="Integral_membrane_TerC"/>
</dbReference>
<dbReference type="NCBIfam" id="TIGR03718">
    <property type="entry name" value="R_switched_Alx"/>
    <property type="match status" value="1"/>
</dbReference>
<protein>
    <submittedName>
        <fullName evidence="8">TerC family protein</fullName>
    </submittedName>
</protein>
<feature type="transmembrane region" description="Helical" evidence="7">
    <location>
        <begin position="261"/>
        <end position="284"/>
    </location>
</feature>
<evidence type="ECO:0000313" key="9">
    <source>
        <dbReference type="Proteomes" id="UP001596540"/>
    </source>
</evidence>
<comment type="subcellular location">
    <subcellularLocation>
        <location evidence="1">Membrane</location>
        <topology evidence="1">Multi-pass membrane protein</topology>
    </subcellularLocation>
</comment>
<feature type="compositionally biased region" description="Basic and acidic residues" evidence="6">
    <location>
        <begin position="337"/>
        <end position="350"/>
    </location>
</feature>
<feature type="transmembrane region" description="Helical" evidence="7">
    <location>
        <begin position="233"/>
        <end position="254"/>
    </location>
</feature>
<evidence type="ECO:0000256" key="4">
    <source>
        <dbReference type="ARBA" id="ARBA00022989"/>
    </source>
</evidence>
<feature type="transmembrane region" description="Helical" evidence="7">
    <location>
        <begin position="296"/>
        <end position="317"/>
    </location>
</feature>
<organism evidence="8 9">
    <name type="scientific">Marinactinospora rubrisoli</name>
    <dbReference type="NCBI Taxonomy" id="2715399"/>
    <lineage>
        <taxon>Bacteria</taxon>
        <taxon>Bacillati</taxon>
        <taxon>Actinomycetota</taxon>
        <taxon>Actinomycetes</taxon>
        <taxon>Streptosporangiales</taxon>
        <taxon>Nocardiopsidaceae</taxon>
        <taxon>Marinactinospora</taxon>
    </lineage>
</organism>
<dbReference type="Proteomes" id="UP001596540">
    <property type="component" value="Unassembled WGS sequence"/>
</dbReference>
<feature type="transmembrane region" description="Helical" evidence="7">
    <location>
        <begin position="205"/>
        <end position="227"/>
    </location>
</feature>
<evidence type="ECO:0000256" key="7">
    <source>
        <dbReference type="SAM" id="Phobius"/>
    </source>
</evidence>
<dbReference type="InterPro" id="IPR022369">
    <property type="entry name" value="Integral_membrane_TerC_rswitch"/>
</dbReference>
<accession>A0ABW2KMS7</accession>
<dbReference type="Pfam" id="PF03741">
    <property type="entry name" value="TerC"/>
    <property type="match status" value="1"/>
</dbReference>